<proteinExistence type="predicted"/>
<feature type="compositionally biased region" description="Basic and acidic residues" evidence="1">
    <location>
        <begin position="542"/>
        <end position="559"/>
    </location>
</feature>
<keyword evidence="3" id="KW-1185">Reference proteome</keyword>
<reference evidence="2" key="1">
    <citation type="submission" date="2025-08" db="UniProtKB">
        <authorList>
            <consortium name="Ensembl"/>
        </authorList>
    </citation>
    <scope>IDENTIFICATION</scope>
</reference>
<feature type="compositionally biased region" description="Basic and acidic residues" evidence="1">
    <location>
        <begin position="777"/>
        <end position="788"/>
    </location>
</feature>
<feature type="region of interest" description="Disordered" evidence="1">
    <location>
        <begin position="134"/>
        <end position="188"/>
    </location>
</feature>
<feature type="compositionally biased region" description="Polar residues" evidence="1">
    <location>
        <begin position="878"/>
        <end position="894"/>
    </location>
</feature>
<feature type="compositionally biased region" description="Polar residues" evidence="1">
    <location>
        <begin position="476"/>
        <end position="494"/>
    </location>
</feature>
<feature type="compositionally biased region" description="Polar residues" evidence="1">
    <location>
        <begin position="761"/>
        <end position="775"/>
    </location>
</feature>
<dbReference type="PANTHER" id="PTHR35077:SF2">
    <property type="entry name" value="SIMILAR TO AI661453 PROTEIN"/>
    <property type="match status" value="1"/>
</dbReference>
<name>A0A8C5LRE6_9ANUR</name>
<evidence type="ECO:0000313" key="2">
    <source>
        <dbReference type="Ensembl" id="ENSLLEP00000004017.1"/>
    </source>
</evidence>
<protein>
    <submittedName>
        <fullName evidence="2">Chromosome 6 open reading frame 132</fullName>
    </submittedName>
</protein>
<accession>A0A8C5LRE6</accession>
<evidence type="ECO:0000256" key="1">
    <source>
        <dbReference type="SAM" id="MobiDB-lite"/>
    </source>
</evidence>
<evidence type="ECO:0000313" key="3">
    <source>
        <dbReference type="Proteomes" id="UP000694569"/>
    </source>
</evidence>
<dbReference type="GeneTree" id="ENSGT00940000163431"/>
<dbReference type="PANTHER" id="PTHR35077">
    <property type="entry name" value="SIMILAR TO AI661453 PROTEIN"/>
    <property type="match status" value="1"/>
</dbReference>
<feature type="region of interest" description="Disordered" evidence="1">
    <location>
        <begin position="642"/>
        <end position="682"/>
    </location>
</feature>
<sequence>MKKSNTMQGTLNKLFGKKNSNNNSLYAENPPWILSQGSKKGSDIYPENTASFSFLDDSGTATLKSRPGPRVRPVLQFSNSNTETQGLAVPTPSIPGHITDNGYIGNGPKLNGNYRMYSSVGDLRQSHYYDDYLDEEIPAPPSMPPPPPPTMPPPPQESPPSPAMSSPASPSPPDFIPPTPNTSAPVMPNIVPPTIMSAGDHQQHVFHSSSKWKSETLLNSIPTDGAVGLPNRFSLNPAFQYKQGQPNYDAEPRSSLPRTFKIPPPAPARTSSMLQYEAMFPQGDYTSIGAAREPPTSPVRSSFNPNVQAKLFSVTPGQKHLNDTLNKRKSVLIMEDPQTVIQSIDQVIENAADTVSEYEREYKMNSGVHQVEPELNLSSMISVKNKTREETNPQISTAFNKTALNKDGHVKVFTNEVRGVQREIHSDVADSLDETPPTPPAAPPPPPPTMAPPKPPSAPAIQPTKTTAKNHPVAPPTSTHSTNISPISQKSPSLPQKIVQIPGPPPPPPPPPPKVLPAPPSLPPLGSPSNRTTQQPLLKALQAREESLKQMQRKDKTIEIKSAQPPMNLVSNDDDQKTRVGKIKEELEALLSSPKKDEQKNGTLRNSGSGLEGNKKHPNLNVQLKNGENTLVNSLMLKVPHLPAKNDKDDDTDADNSDWLPKSNHKDIDIPEPDYFSNKNSVDSIPKKQFIEVTKTPVLTPPVQAPPSPPKLTNVSLFVDNPLPTYKSHNHQRKASAGSWTFEPESPKSDTVQCEERDKVSYSTYTQESPRSQTDSETEHPVTREKIEFGSPMALLLAAKKRAQKGPRTLSTDPSSLSKISETDGPVADSSLAPYRDGTNTFVVVPNPENRGQISPATGFSSLNYNYRLSDNSNNDFGSSLSKSSWRDVQTSDKPLQATEDSVKYDRNNFDNYLSTTPEIFYNQEHLSSKSEPFQYRQTLSSTDLAVSKNTLHQNDSLAFNVSAFPSPAPASKPIGDLEFAIIPPPAEFMNSPEPRTGINSIVIQRSTSITDDGAKTDFGRPYNSYITQPTESKSEYNRYASNHYYNPGVTRDVQKGSLIKKRLYMPEPEPESPRNYGKTASSLRSAGLPLSYNHMQVQSSSTMTADPRFSTAPSRYLTQGRRLSSENFNRMAPVNDMRYKPQDHTIGKSTMSRPQTSYPGMTFTVRPGTRQPISNTYQGGYL</sequence>
<feature type="compositionally biased region" description="Polar residues" evidence="1">
    <location>
        <begin position="1172"/>
        <end position="1183"/>
    </location>
</feature>
<reference evidence="2" key="2">
    <citation type="submission" date="2025-09" db="UniProtKB">
        <authorList>
            <consortium name="Ensembl"/>
        </authorList>
    </citation>
    <scope>IDENTIFICATION</scope>
</reference>
<feature type="compositionally biased region" description="Pro residues" evidence="1">
    <location>
        <begin position="436"/>
        <end position="458"/>
    </location>
</feature>
<feature type="compositionally biased region" description="Polar residues" evidence="1">
    <location>
        <begin position="1"/>
        <end position="11"/>
    </location>
</feature>
<feature type="region of interest" description="Disordered" evidence="1">
    <location>
        <begin position="878"/>
        <end position="898"/>
    </location>
</feature>
<feature type="compositionally biased region" description="Pro residues" evidence="1">
    <location>
        <begin position="138"/>
        <end position="162"/>
    </location>
</feature>
<feature type="compositionally biased region" description="Basic and acidic residues" evidence="1">
    <location>
        <begin position="574"/>
        <end position="587"/>
    </location>
</feature>
<dbReference type="OrthoDB" id="9945848at2759"/>
<feature type="compositionally biased region" description="Pro residues" evidence="1">
    <location>
        <begin position="169"/>
        <end position="180"/>
    </location>
</feature>
<organism evidence="2 3">
    <name type="scientific">Leptobrachium leishanense</name>
    <name type="common">Leishan spiny toad</name>
    <dbReference type="NCBI Taxonomy" id="445787"/>
    <lineage>
        <taxon>Eukaryota</taxon>
        <taxon>Metazoa</taxon>
        <taxon>Chordata</taxon>
        <taxon>Craniata</taxon>
        <taxon>Vertebrata</taxon>
        <taxon>Euteleostomi</taxon>
        <taxon>Amphibia</taxon>
        <taxon>Batrachia</taxon>
        <taxon>Anura</taxon>
        <taxon>Pelobatoidea</taxon>
        <taxon>Megophryidae</taxon>
        <taxon>Leptobrachium</taxon>
    </lineage>
</organism>
<feature type="region of interest" description="Disordered" evidence="1">
    <location>
        <begin position="1"/>
        <end position="31"/>
    </location>
</feature>
<feature type="region of interest" description="Disordered" evidence="1">
    <location>
        <begin position="726"/>
        <end position="790"/>
    </location>
</feature>
<dbReference type="AlphaFoldDB" id="A0A8C5LRE6"/>
<dbReference type="Proteomes" id="UP000694569">
    <property type="component" value="Unplaced"/>
</dbReference>
<feature type="compositionally biased region" description="Polar residues" evidence="1">
    <location>
        <begin position="809"/>
        <end position="820"/>
    </location>
</feature>
<feature type="compositionally biased region" description="Polar residues" evidence="1">
    <location>
        <begin position="1148"/>
        <end position="1160"/>
    </location>
</feature>
<dbReference type="Ensembl" id="ENSLLET00000004205.1">
    <property type="protein sequence ID" value="ENSLLEP00000004017.1"/>
    <property type="gene ID" value="ENSLLEG00000002587.1"/>
</dbReference>
<feature type="region of interest" description="Disordered" evidence="1">
    <location>
        <begin position="1140"/>
        <end position="1183"/>
    </location>
</feature>
<feature type="compositionally biased region" description="Pro residues" evidence="1">
    <location>
        <begin position="502"/>
        <end position="526"/>
    </location>
</feature>
<feature type="region of interest" description="Disordered" evidence="1">
    <location>
        <begin position="802"/>
        <end position="834"/>
    </location>
</feature>
<feature type="region of interest" description="Disordered" evidence="1">
    <location>
        <begin position="429"/>
        <end position="627"/>
    </location>
</feature>